<keyword evidence="6 16" id="KW-0679">Respiratory chain</keyword>
<dbReference type="InterPro" id="IPR001750">
    <property type="entry name" value="ND/Mrp_TM"/>
</dbReference>
<dbReference type="AlphaFoldDB" id="A0A7D6W4U0"/>
<evidence type="ECO:0000256" key="5">
    <source>
        <dbReference type="ARBA" id="ARBA00022448"/>
    </source>
</evidence>
<feature type="transmembrane region" description="Helical" evidence="16">
    <location>
        <begin position="268"/>
        <end position="286"/>
    </location>
</feature>
<dbReference type="GO" id="GO:0031966">
    <property type="term" value="C:mitochondrial membrane"/>
    <property type="evidence" value="ECO:0007669"/>
    <property type="project" value="UniProtKB-SubCell"/>
</dbReference>
<feature type="transmembrane region" description="Helical" evidence="16">
    <location>
        <begin position="327"/>
        <end position="351"/>
    </location>
</feature>
<dbReference type="GO" id="GO:0015990">
    <property type="term" value="P:electron transport coupled proton transport"/>
    <property type="evidence" value="ECO:0007669"/>
    <property type="project" value="TreeGrafter"/>
</dbReference>
<feature type="transmembrane region" description="Helical" evidence="16">
    <location>
        <begin position="371"/>
        <end position="391"/>
    </location>
</feature>
<keyword evidence="9 16" id="KW-0249">Electron transport</keyword>
<evidence type="ECO:0000256" key="16">
    <source>
        <dbReference type="RuleBase" id="RU003297"/>
    </source>
</evidence>
<dbReference type="GO" id="GO:0003954">
    <property type="term" value="F:NADH dehydrogenase activity"/>
    <property type="evidence" value="ECO:0007669"/>
    <property type="project" value="TreeGrafter"/>
</dbReference>
<evidence type="ECO:0000256" key="1">
    <source>
        <dbReference type="ARBA" id="ARBA00004225"/>
    </source>
</evidence>
<keyword evidence="12 16" id="KW-0830">Ubiquinone</keyword>
<evidence type="ECO:0000256" key="11">
    <source>
        <dbReference type="ARBA" id="ARBA00023027"/>
    </source>
</evidence>
<feature type="domain" description="NADH:quinone oxidoreductase/Mrp antiporter transmembrane" evidence="17">
    <location>
        <begin position="100"/>
        <end position="382"/>
    </location>
</feature>
<evidence type="ECO:0000256" key="12">
    <source>
        <dbReference type="ARBA" id="ARBA00023075"/>
    </source>
</evidence>
<evidence type="ECO:0000256" key="10">
    <source>
        <dbReference type="ARBA" id="ARBA00022989"/>
    </source>
</evidence>
<keyword evidence="5 16" id="KW-0813">Transport</keyword>
<name>A0A7D6W4U0_9GAST</name>
<evidence type="ECO:0000259" key="17">
    <source>
        <dbReference type="Pfam" id="PF00361"/>
    </source>
</evidence>
<keyword evidence="14 16" id="KW-0472">Membrane</keyword>
<dbReference type="PANTHER" id="PTHR43507">
    <property type="entry name" value="NADH-UBIQUINONE OXIDOREDUCTASE CHAIN 4"/>
    <property type="match status" value="1"/>
</dbReference>
<keyword evidence="13 16" id="KW-0496">Mitochondrion</keyword>
<dbReference type="GO" id="GO:0048039">
    <property type="term" value="F:ubiquinone binding"/>
    <property type="evidence" value="ECO:0007669"/>
    <property type="project" value="TreeGrafter"/>
</dbReference>
<keyword evidence="7 16" id="KW-0812">Transmembrane</keyword>
<comment type="function">
    <text evidence="16">Core subunit of the mitochondrial membrane respiratory chain NADH dehydrogenase (Complex I) which catalyzes electron transfer from NADH through the respiratory chain, using ubiquinone as an electron acceptor. Essential for the catalytic activity and assembly of complex I.</text>
</comment>
<feature type="transmembrane region" description="Helical" evidence="16">
    <location>
        <begin position="136"/>
        <end position="156"/>
    </location>
</feature>
<dbReference type="GO" id="GO:0042773">
    <property type="term" value="P:ATP synthesis coupled electron transport"/>
    <property type="evidence" value="ECO:0007669"/>
    <property type="project" value="InterPro"/>
</dbReference>
<evidence type="ECO:0000256" key="9">
    <source>
        <dbReference type="ARBA" id="ARBA00022982"/>
    </source>
</evidence>
<comment type="subcellular location">
    <subcellularLocation>
        <location evidence="1 16">Mitochondrion membrane</location>
        <topology evidence="1 16">Multi-pass membrane protein</topology>
    </subcellularLocation>
</comment>
<evidence type="ECO:0000256" key="2">
    <source>
        <dbReference type="ARBA" id="ARBA00009025"/>
    </source>
</evidence>
<dbReference type="PRINTS" id="PR01437">
    <property type="entry name" value="NUOXDRDTASE4"/>
</dbReference>
<evidence type="ECO:0000256" key="15">
    <source>
        <dbReference type="ARBA" id="ARBA00049551"/>
    </source>
</evidence>
<gene>
    <name evidence="18" type="primary">ND4</name>
</gene>
<geneLocation type="mitochondrion" evidence="18"/>
<evidence type="ECO:0000256" key="6">
    <source>
        <dbReference type="ARBA" id="ARBA00022660"/>
    </source>
</evidence>
<feature type="transmembrane region" description="Helical" evidence="16">
    <location>
        <begin position="168"/>
        <end position="186"/>
    </location>
</feature>
<organism evidence="18">
    <name type="scientific">Physa fontinalis</name>
    <dbReference type="NCBI Taxonomy" id="146087"/>
    <lineage>
        <taxon>Eukaryota</taxon>
        <taxon>Metazoa</taxon>
        <taxon>Spiralia</taxon>
        <taxon>Lophotrochozoa</taxon>
        <taxon>Mollusca</taxon>
        <taxon>Gastropoda</taxon>
        <taxon>Heterobranchia</taxon>
        <taxon>Euthyneura</taxon>
        <taxon>Panpulmonata</taxon>
        <taxon>Hygrophila</taxon>
        <taxon>Lymnaeoidea</taxon>
        <taxon>Physidae</taxon>
        <taxon>Physa</taxon>
    </lineage>
</organism>
<evidence type="ECO:0000256" key="13">
    <source>
        <dbReference type="ARBA" id="ARBA00023128"/>
    </source>
</evidence>
<evidence type="ECO:0000313" key="18">
    <source>
        <dbReference type="EMBL" id="QLY89564.1"/>
    </source>
</evidence>
<evidence type="ECO:0000256" key="7">
    <source>
        <dbReference type="ARBA" id="ARBA00022692"/>
    </source>
</evidence>
<keyword evidence="8" id="KW-1278">Translocase</keyword>
<feature type="transmembrane region" description="Helical" evidence="16">
    <location>
        <begin position="7"/>
        <end position="37"/>
    </location>
</feature>
<feature type="transmembrane region" description="Helical" evidence="16">
    <location>
        <begin position="292"/>
        <end position="315"/>
    </location>
</feature>
<feature type="transmembrane region" description="Helical" evidence="16">
    <location>
        <begin position="237"/>
        <end position="256"/>
    </location>
</feature>
<evidence type="ECO:0000256" key="14">
    <source>
        <dbReference type="ARBA" id="ARBA00023136"/>
    </source>
</evidence>
<dbReference type="Pfam" id="PF00361">
    <property type="entry name" value="Proton_antipo_M"/>
    <property type="match status" value="1"/>
</dbReference>
<comment type="catalytic activity">
    <reaction evidence="15 16">
        <text>a ubiquinone + NADH + 5 H(+)(in) = a ubiquinol + NAD(+) + 4 H(+)(out)</text>
        <dbReference type="Rhea" id="RHEA:29091"/>
        <dbReference type="Rhea" id="RHEA-COMP:9565"/>
        <dbReference type="Rhea" id="RHEA-COMP:9566"/>
        <dbReference type="ChEBI" id="CHEBI:15378"/>
        <dbReference type="ChEBI" id="CHEBI:16389"/>
        <dbReference type="ChEBI" id="CHEBI:17976"/>
        <dbReference type="ChEBI" id="CHEBI:57540"/>
        <dbReference type="ChEBI" id="CHEBI:57945"/>
        <dbReference type="EC" id="7.1.1.2"/>
    </reaction>
</comment>
<feature type="transmembrane region" description="Helical" evidence="16">
    <location>
        <begin position="102"/>
        <end position="124"/>
    </location>
</feature>
<feature type="transmembrane region" description="Helical" evidence="16">
    <location>
        <begin position="206"/>
        <end position="225"/>
    </location>
</feature>
<keyword evidence="11 16" id="KW-0520">NAD</keyword>
<dbReference type="GO" id="GO:0008137">
    <property type="term" value="F:NADH dehydrogenase (ubiquinone) activity"/>
    <property type="evidence" value="ECO:0007669"/>
    <property type="project" value="UniProtKB-UniRule"/>
</dbReference>
<evidence type="ECO:0000256" key="3">
    <source>
        <dbReference type="ARBA" id="ARBA00012944"/>
    </source>
</evidence>
<dbReference type="EMBL" id="MT483691">
    <property type="protein sequence ID" value="QLY89564.1"/>
    <property type="molecule type" value="Genomic_DNA"/>
</dbReference>
<feature type="transmembrane region" description="Helical" evidence="16">
    <location>
        <begin position="57"/>
        <end position="73"/>
    </location>
</feature>
<dbReference type="InterPro" id="IPR003918">
    <property type="entry name" value="NADH_UbQ_OxRdtase"/>
</dbReference>
<keyword evidence="10 16" id="KW-1133">Transmembrane helix</keyword>
<evidence type="ECO:0000256" key="4">
    <source>
        <dbReference type="ARBA" id="ARBA00021006"/>
    </source>
</evidence>
<dbReference type="PANTHER" id="PTHR43507:SF20">
    <property type="entry name" value="NADH-UBIQUINONE OXIDOREDUCTASE CHAIN 4"/>
    <property type="match status" value="1"/>
</dbReference>
<evidence type="ECO:0000256" key="8">
    <source>
        <dbReference type="ARBA" id="ARBA00022967"/>
    </source>
</evidence>
<protein>
    <recommendedName>
        <fullName evidence="4 16">NADH-ubiquinone oxidoreductase chain 4</fullName>
        <ecNumber evidence="3 16">7.1.1.2</ecNumber>
    </recommendedName>
</protein>
<comment type="similarity">
    <text evidence="2 16">Belongs to the complex I subunit 4 family.</text>
</comment>
<reference evidence="18" key="1">
    <citation type="submission" date="2020-05" db="EMBL/GenBank/DDBJ databases">
        <title>DNAmark Project.</title>
        <authorList>
            <person name="Leerhoei F."/>
        </authorList>
    </citation>
    <scope>NUCLEOTIDE SEQUENCE</scope>
    <source>
        <strain evidence="18">DM1247</strain>
    </source>
</reference>
<proteinExistence type="inferred from homology"/>
<feature type="transmembrane region" description="Helical" evidence="16">
    <location>
        <begin position="80"/>
        <end position="96"/>
    </location>
</feature>
<dbReference type="EC" id="7.1.1.2" evidence="3 16"/>
<accession>A0A7D6W4U0</accession>
<sequence>MILSIVFLVLFCFIFIQSWIFLLIMLTTMTLSCLLIMNQNFSYSLNMMSSNNTMSNLMLFLTVYLILLVVLATKSYSSMKYNCMLIMLLGFLIFTFTTSNIFYFYIFFEASLIPTLALIVGWGYQPERLQAGVYMMIYTVLASLPLLAMISILYSLTNTSDFYLLKDIYNTWSSISVVFIYLAFLVKLPIYSGHLWLPKAHVEAPLAGSMILAGVLLKLGGYGLVMMNMSFCLGGNHHLVTSVIISISMWGSLLASMMCMRQVDVKSFVAYSSVSHMSLVILGTIYQQSWSLSSAVVTMFAHAFSSSALFCLAYYTYEKISSRSLLYIKGFLSLFPMLSIMWFLFTCINMAAPPTLNLLGEMMIIPVLSEISMGMLGVMGVCIFLSAVYNMMLYLNVNHGKPSEYVLGANQLSSNQLLVLVMHLVPLLFILKTN</sequence>